<evidence type="ECO:0000256" key="1">
    <source>
        <dbReference type="ARBA" id="ARBA00001947"/>
    </source>
</evidence>
<comment type="caution">
    <text evidence="13">The sequence shown here is derived from an EMBL/GenBank/DDBJ whole genome shotgun (WGS) entry which is preliminary data.</text>
</comment>
<dbReference type="SUPFAM" id="SSF47323">
    <property type="entry name" value="Anticodon-binding domain of a subclass of class I aminoacyl-tRNA synthetases"/>
    <property type="match status" value="1"/>
</dbReference>
<protein>
    <recommendedName>
        <fullName evidence="2">cysteine--tRNA ligase</fullName>
        <ecNumber evidence="2">6.1.1.16</ecNumber>
    </recommendedName>
    <alternativeName>
        <fullName evidence="10">Cysteinyl-tRNA synthetase</fullName>
    </alternativeName>
</protein>
<evidence type="ECO:0000256" key="7">
    <source>
        <dbReference type="ARBA" id="ARBA00022840"/>
    </source>
</evidence>
<dbReference type="Gene3D" id="1.20.120.1910">
    <property type="entry name" value="Cysteine-tRNA ligase, C-terminal anti-codon recognition domain"/>
    <property type="match status" value="1"/>
</dbReference>
<dbReference type="GO" id="GO:0004817">
    <property type="term" value="F:cysteine-tRNA ligase activity"/>
    <property type="evidence" value="ECO:0007669"/>
    <property type="project" value="UniProtKB-EC"/>
</dbReference>
<organism evidence="13 14">
    <name type="scientific">Basidiobolus ranarum</name>
    <dbReference type="NCBI Taxonomy" id="34480"/>
    <lineage>
        <taxon>Eukaryota</taxon>
        <taxon>Fungi</taxon>
        <taxon>Fungi incertae sedis</taxon>
        <taxon>Zoopagomycota</taxon>
        <taxon>Entomophthoromycotina</taxon>
        <taxon>Basidiobolomycetes</taxon>
        <taxon>Basidiobolales</taxon>
        <taxon>Basidiobolaceae</taxon>
        <taxon>Basidiobolus</taxon>
    </lineage>
</organism>
<evidence type="ECO:0000313" key="14">
    <source>
        <dbReference type="Proteomes" id="UP001479436"/>
    </source>
</evidence>
<evidence type="ECO:0000256" key="9">
    <source>
        <dbReference type="ARBA" id="ARBA00023146"/>
    </source>
</evidence>
<accession>A0ABR2WVU5</accession>
<dbReference type="InterPro" id="IPR014729">
    <property type="entry name" value="Rossmann-like_a/b/a_fold"/>
</dbReference>
<evidence type="ECO:0000256" key="2">
    <source>
        <dbReference type="ARBA" id="ARBA00012832"/>
    </source>
</evidence>
<evidence type="ECO:0000256" key="4">
    <source>
        <dbReference type="ARBA" id="ARBA00022723"/>
    </source>
</evidence>
<name>A0ABR2WVU5_9FUNG</name>
<reference evidence="13 14" key="1">
    <citation type="submission" date="2023-04" db="EMBL/GenBank/DDBJ databases">
        <title>Genome of Basidiobolus ranarum AG-B5.</title>
        <authorList>
            <person name="Stajich J.E."/>
            <person name="Carter-House D."/>
            <person name="Gryganskyi A."/>
        </authorList>
    </citation>
    <scope>NUCLEOTIDE SEQUENCE [LARGE SCALE GENOMIC DNA]</scope>
    <source>
        <strain evidence="13 14">AG-B5</strain>
    </source>
</reference>
<dbReference type="Pfam" id="PF01406">
    <property type="entry name" value="tRNA-synt_1e"/>
    <property type="match status" value="1"/>
</dbReference>
<keyword evidence="5" id="KW-0547">Nucleotide-binding</keyword>
<feature type="compositionally biased region" description="Basic and acidic residues" evidence="11">
    <location>
        <begin position="757"/>
        <end position="773"/>
    </location>
</feature>
<keyword evidence="6" id="KW-0862">Zinc</keyword>
<keyword evidence="14" id="KW-1185">Reference proteome</keyword>
<dbReference type="SUPFAM" id="SSF52374">
    <property type="entry name" value="Nucleotidylyl transferase"/>
    <property type="match status" value="1"/>
</dbReference>
<feature type="domain" description="tRNA synthetases class I catalytic" evidence="12">
    <location>
        <begin position="80"/>
        <end position="506"/>
    </location>
</feature>
<proteinExistence type="inferred from homology"/>
<dbReference type="EC" id="6.1.1.16" evidence="2"/>
<dbReference type="EMBL" id="JASJQH010000242">
    <property type="protein sequence ID" value="KAK9765642.1"/>
    <property type="molecule type" value="Genomic_DNA"/>
</dbReference>
<dbReference type="InterPro" id="IPR009080">
    <property type="entry name" value="tRNAsynth_Ia_anticodon-bd"/>
</dbReference>
<keyword evidence="7" id="KW-0067">ATP-binding</keyword>
<feature type="region of interest" description="Disordered" evidence="11">
    <location>
        <begin position="757"/>
        <end position="784"/>
    </location>
</feature>
<dbReference type="InterPro" id="IPR032678">
    <property type="entry name" value="tRNA-synt_1_cat_dom"/>
</dbReference>
<keyword evidence="8" id="KW-0648">Protein biosynthesis</keyword>
<evidence type="ECO:0000256" key="3">
    <source>
        <dbReference type="ARBA" id="ARBA00022598"/>
    </source>
</evidence>
<evidence type="ECO:0000256" key="10">
    <source>
        <dbReference type="ARBA" id="ARBA00031499"/>
    </source>
</evidence>
<dbReference type="NCBIfam" id="TIGR00435">
    <property type="entry name" value="cysS"/>
    <property type="match status" value="1"/>
</dbReference>
<evidence type="ECO:0000256" key="6">
    <source>
        <dbReference type="ARBA" id="ARBA00022833"/>
    </source>
</evidence>
<sequence>MMNRVIYHCLPRSPRQLHTLYSSTTRSVSSHLRLNFQFFKMSTTTSTGRPLPKWHVPKKPEQPTLSLYNSLTKNKVELVPQAGKTLTWYNCGPTVYDASHMGHARTYLTIDILRRILEDYFNFDVLFVMNITDIDDKIILRARQNHLFNSYKTSTQSLDQQVIDQVQSAWETYTTSKLGHLDAEVTKHWTEFESKVAAGEITDDDPKFPMNFTSIKGAYHAIQKARELLSAGNGNKESVDELLEASQDVVSAWLDKEKGDSVTDPKVFRDLAAHWEAEYMKDMEDLNVKPCDVLTRVSEYVPEIVQYVEKIIDNGYGYEADGSVYFDTAAFDGHDDHYYAKLQPWSAGNTALTEEGEGSLGAKLTGKKSPSDFALWKKSKRGEPAWDSPWGEGRPGWHIECSVMASEVLGQCMDIHSGGIDLAFPHHDNELAQSEAYHGCQQWVNYFLHPGHLHIEGQKMSKSLKNFITIREALDKYTSRQLRLFFLLHQWDSKIDYKISSMNEAVSIESGFNNFFANVKALSQEYRLHASESDGTHRFRDAERDMLAYLNEKQSKVHAALCDSINTPDAIQELLDLINKTNIYISGGRTKINVPVVEKIAKYISRIMKTFGLADDGQLIGFGTSGQGVANAEDMIMPYLRSLSQFRDNVREMARNQKPHSEFLVLSDKLRDDDMVELGVALDDQEDGKALVKFVDREELIRAREFKKQKEQERVAKKAALLKAQELKRQEKLAKGKVAPQVMFKEGEYQDMFSKYDEEGFPTHDKAGEELPKSRRKKLTKEFESQKKLHQEYLASLN</sequence>
<dbReference type="PANTHER" id="PTHR10890">
    <property type="entry name" value="CYSTEINYL-TRNA SYNTHETASE"/>
    <property type="match status" value="1"/>
</dbReference>
<evidence type="ECO:0000313" key="13">
    <source>
        <dbReference type="EMBL" id="KAK9765642.1"/>
    </source>
</evidence>
<dbReference type="PRINTS" id="PR00983">
    <property type="entry name" value="TRNASYNTHCYS"/>
</dbReference>
<keyword evidence="3 13" id="KW-0436">Ligase</keyword>
<dbReference type="Proteomes" id="UP001479436">
    <property type="component" value="Unassembled WGS sequence"/>
</dbReference>
<dbReference type="InterPro" id="IPR015803">
    <property type="entry name" value="Cys-tRNA-ligase"/>
</dbReference>
<dbReference type="InterPro" id="IPR024909">
    <property type="entry name" value="Cys-tRNA/MSH_ligase"/>
</dbReference>
<dbReference type="HAMAP" id="MF_00041">
    <property type="entry name" value="Cys_tRNA_synth"/>
    <property type="match status" value="1"/>
</dbReference>
<dbReference type="CDD" id="cd00672">
    <property type="entry name" value="CysRS_core"/>
    <property type="match status" value="1"/>
</dbReference>
<dbReference type="Gene3D" id="3.40.50.620">
    <property type="entry name" value="HUPs"/>
    <property type="match status" value="1"/>
</dbReference>
<evidence type="ECO:0000256" key="5">
    <source>
        <dbReference type="ARBA" id="ARBA00022741"/>
    </source>
</evidence>
<evidence type="ECO:0000256" key="11">
    <source>
        <dbReference type="SAM" id="MobiDB-lite"/>
    </source>
</evidence>
<gene>
    <name evidence="13" type="primary">CYR1_3</name>
    <name evidence="13" type="ORF">K7432_005863</name>
</gene>
<comment type="cofactor">
    <cofactor evidence="1">
        <name>Zn(2+)</name>
        <dbReference type="ChEBI" id="CHEBI:29105"/>
    </cofactor>
</comment>
<evidence type="ECO:0000259" key="12">
    <source>
        <dbReference type="Pfam" id="PF01406"/>
    </source>
</evidence>
<keyword evidence="4" id="KW-0479">Metal-binding</keyword>
<evidence type="ECO:0000256" key="8">
    <source>
        <dbReference type="ARBA" id="ARBA00022917"/>
    </source>
</evidence>
<dbReference type="PANTHER" id="PTHR10890:SF3">
    <property type="entry name" value="CYSTEINE--TRNA LIGASE, CYTOPLASMIC"/>
    <property type="match status" value="1"/>
</dbReference>
<keyword evidence="9" id="KW-0030">Aminoacyl-tRNA synthetase</keyword>